<keyword evidence="1" id="KW-1133">Transmembrane helix</keyword>
<dbReference type="PANTHER" id="PTHR34473">
    <property type="entry name" value="UPF0699 TRANSMEMBRANE PROTEIN YDBS"/>
    <property type="match status" value="1"/>
</dbReference>
<keyword evidence="1" id="KW-0472">Membrane</keyword>
<feature type="domain" description="YdbS-like PH" evidence="2">
    <location>
        <begin position="63"/>
        <end position="141"/>
    </location>
</feature>
<sequence>MMNMKRYHPLSILFEFAAFLKSYAILAFVVVVNINSDSWFAWLGRILLIAAVALTLIASIMKWFTRKYAAGELSFHLKSGIFEKTEQTIYYDKIQNVQRHTSFLHKLFKMTSLTFETGSTGMNSNVKFDVLTRSEANRLESFVKEFMYDESVTNLQESESVLNKPKRLVHFTPTRSDTVKASFTSFSFLLILVIGASLFSKINQLFDVEDYVEGWLESVLTSGWLIAGVTAVLVALAVTVGIIWTFVKYGNYEIASDEKRIYISKGVLDETAFSIAKNRVQAVEITQSVMKRILGLAEVKLISAGNLGEDEDEVSTLYPFLPVNRAYAMIAELLPDYEVITDSSRLPRRSLIARLIKPYWLWLIITVLLTYFRPAVFKLDIGWAIVSIALLLLIILSRILGFWNTSYALRGRFIQLSEGVFGKTTFITRRDKVIEIFVKRTKLQQWFGLATIGFINRAKPVRYETLADLPMKEAGEFADWYAERAEEVQLQ</sequence>
<reference evidence="3 4" key="1">
    <citation type="submission" date="2023-01" db="EMBL/GenBank/DDBJ databases">
        <title>Sporosarcina sp. nov., isolated from Korean tranditional fermented seafood 'Jeotgal'.</title>
        <authorList>
            <person name="Yang A.-I."/>
        </authorList>
    </citation>
    <scope>NUCLEOTIDE SEQUENCE [LARGE SCALE GENOMIC DNA]</scope>
    <source>
        <strain evidence="3 4">B2O-1</strain>
    </source>
</reference>
<dbReference type="PIRSF" id="PIRSF026631">
    <property type="entry name" value="UCP026631"/>
    <property type="match status" value="1"/>
</dbReference>
<feature type="transmembrane region" description="Helical" evidence="1">
    <location>
        <begin position="383"/>
        <end position="403"/>
    </location>
</feature>
<evidence type="ECO:0000313" key="4">
    <source>
        <dbReference type="Proteomes" id="UP001303532"/>
    </source>
</evidence>
<name>A0ABZ0KXT0_9BACL</name>
<dbReference type="InterPro" id="IPR005182">
    <property type="entry name" value="YdbS-like_PH"/>
</dbReference>
<dbReference type="Pfam" id="PF03703">
    <property type="entry name" value="bPH_2"/>
    <property type="match status" value="3"/>
</dbReference>
<feature type="domain" description="YdbS-like PH" evidence="2">
    <location>
        <begin position="403"/>
        <end position="481"/>
    </location>
</feature>
<feature type="transmembrane region" description="Helical" evidence="1">
    <location>
        <begin position="222"/>
        <end position="247"/>
    </location>
</feature>
<feature type="transmembrane region" description="Helical" evidence="1">
    <location>
        <begin position="183"/>
        <end position="202"/>
    </location>
</feature>
<dbReference type="Proteomes" id="UP001303532">
    <property type="component" value="Chromosome"/>
</dbReference>
<feature type="transmembrane region" description="Helical" evidence="1">
    <location>
        <begin position="40"/>
        <end position="60"/>
    </location>
</feature>
<accession>A0ABZ0KXT0</accession>
<feature type="transmembrane region" description="Helical" evidence="1">
    <location>
        <begin position="12"/>
        <end position="34"/>
    </location>
</feature>
<dbReference type="PANTHER" id="PTHR34473:SF2">
    <property type="entry name" value="UPF0699 TRANSMEMBRANE PROTEIN YDBT"/>
    <property type="match status" value="1"/>
</dbReference>
<gene>
    <name evidence="3" type="ORF">PGH26_02375</name>
</gene>
<feature type="domain" description="YdbS-like PH" evidence="2">
    <location>
        <begin position="254"/>
        <end position="327"/>
    </location>
</feature>
<feature type="transmembrane region" description="Helical" evidence="1">
    <location>
        <begin position="359"/>
        <end position="377"/>
    </location>
</feature>
<dbReference type="EMBL" id="CP116341">
    <property type="protein sequence ID" value="WOV84794.1"/>
    <property type="molecule type" value="Genomic_DNA"/>
</dbReference>
<dbReference type="RefSeq" id="WP_323692435.1">
    <property type="nucleotide sequence ID" value="NZ_CP116341.1"/>
</dbReference>
<evidence type="ECO:0000259" key="2">
    <source>
        <dbReference type="Pfam" id="PF03703"/>
    </source>
</evidence>
<dbReference type="InterPro" id="IPR014529">
    <property type="entry name" value="UCP026631"/>
</dbReference>
<keyword evidence="4" id="KW-1185">Reference proteome</keyword>
<proteinExistence type="predicted"/>
<organism evidence="3 4">
    <name type="scientific">Sporosarcina jeotgali</name>
    <dbReference type="NCBI Taxonomy" id="3020056"/>
    <lineage>
        <taxon>Bacteria</taxon>
        <taxon>Bacillati</taxon>
        <taxon>Bacillota</taxon>
        <taxon>Bacilli</taxon>
        <taxon>Bacillales</taxon>
        <taxon>Caryophanaceae</taxon>
        <taxon>Sporosarcina</taxon>
    </lineage>
</organism>
<evidence type="ECO:0000313" key="3">
    <source>
        <dbReference type="EMBL" id="WOV84794.1"/>
    </source>
</evidence>
<protein>
    <submittedName>
        <fullName evidence="3">PH domain-containing protein</fullName>
    </submittedName>
</protein>
<evidence type="ECO:0000256" key="1">
    <source>
        <dbReference type="SAM" id="Phobius"/>
    </source>
</evidence>
<keyword evidence="1" id="KW-0812">Transmembrane</keyword>